<dbReference type="Proteomes" id="UP000308365">
    <property type="component" value="Unassembled WGS sequence"/>
</dbReference>
<dbReference type="AlphaFoldDB" id="A0A4V5PBL0"/>
<sequence length="557" mass="60324">MRAVLLAALLASVLVPRARAAWLGRSDPRQVTALLCQHMPWGRMASGLPQCQPRPRGLWLLGSWYILAVASGEKDFVVDKATKNIEGVMLTLTPENTLKMLSSRNRLERCHLHAVELMKQNSRWVFGNPSLGVLEYRVLATNFRDYAIVLTQLELQDEAFSTVELYSRTELASQEAMGLFTKWSKGLGFSSQQRATLQKDLTCARKVFQLPGGSPAQKQLPREPHNLNWGKFSGFWYIVAIASDTQGLLPARDKRKLGASLVKVHKMGQLRVTGVQGTLADPAERQEEGCVQEHLCVTAGPSGEQGEGCPGLPGHRDPGLGYRPHWPQLSSSENMGRANVAGVCPGAWVEGTLRPFQTPPLGRRKGSGGRGPPSRREQATLCFSSRPVKGVAGFHVLISDYKDSVVYLRLGRRAGQATKTLLLLSESSGRACGAESGGRAGIVPDTQTSGHTMGTHPSVQGASLWACGRSGAEGQVPPRTADGATLLPHAGRQSTASFLSMRKFIDVCEALELTRSVTVLPKDGKVRPQALGLGQHRSRPRAHPAGVLTPVGDREVE</sequence>
<dbReference type="PANTHER" id="PTHR11430">
    <property type="entry name" value="LIPOCALIN"/>
    <property type="match status" value="1"/>
</dbReference>
<feature type="signal peptide" evidence="4">
    <location>
        <begin position="1"/>
        <end position="20"/>
    </location>
</feature>
<accession>A0A4V5PBL0</accession>
<evidence type="ECO:0000256" key="1">
    <source>
        <dbReference type="ARBA" id="ARBA00006889"/>
    </source>
</evidence>
<evidence type="ECO:0000256" key="3">
    <source>
        <dbReference type="SAM" id="MobiDB-lite"/>
    </source>
</evidence>
<feature type="chain" id="PRO_5020626239" description="Lipocalin/cytosolic fatty-acid binding domain-containing protein" evidence="4">
    <location>
        <begin position="21"/>
        <end position="557"/>
    </location>
</feature>
<feature type="non-terminal residue" evidence="6">
    <location>
        <position position="557"/>
    </location>
</feature>
<dbReference type="SUPFAM" id="SSF50814">
    <property type="entry name" value="Lipocalins"/>
    <property type="match status" value="2"/>
</dbReference>
<evidence type="ECO:0000256" key="4">
    <source>
        <dbReference type="SAM" id="SignalP"/>
    </source>
</evidence>
<keyword evidence="2" id="KW-0813">Transport</keyword>
<dbReference type="PANTHER" id="PTHR11430:SF10">
    <property type="entry name" value="EPIDIDYMAL-SPECIFIC LIPOCALIN-6"/>
    <property type="match status" value="1"/>
</dbReference>
<keyword evidence="4" id="KW-0732">Signal</keyword>
<evidence type="ECO:0000259" key="5">
    <source>
        <dbReference type="Pfam" id="PF00061"/>
    </source>
</evidence>
<reference evidence="7" key="1">
    <citation type="journal article" date="2019" name="IScience">
        <title>Narwhal Genome Reveals Long-Term Low Genetic Diversity despite Current Large Abundance Size.</title>
        <authorList>
            <person name="Westbury M.V."/>
            <person name="Petersen B."/>
            <person name="Garde E."/>
            <person name="Heide-Jorgensen M.P."/>
            <person name="Lorenzen E.D."/>
        </authorList>
    </citation>
    <scope>NUCLEOTIDE SEQUENCE [LARGE SCALE GENOMIC DNA]</scope>
</reference>
<comment type="similarity">
    <text evidence="1">Belongs to the calycin superfamily. Lipocalin family.</text>
</comment>
<dbReference type="GO" id="GO:0036094">
    <property type="term" value="F:small molecule binding"/>
    <property type="evidence" value="ECO:0007669"/>
    <property type="project" value="InterPro"/>
</dbReference>
<dbReference type="InterPro" id="IPR022272">
    <property type="entry name" value="Lipocalin_CS"/>
</dbReference>
<name>A0A4V5PBL0_MONMO</name>
<dbReference type="InterPro" id="IPR002345">
    <property type="entry name" value="Lipocalin"/>
</dbReference>
<evidence type="ECO:0000313" key="7">
    <source>
        <dbReference type="Proteomes" id="UP000308365"/>
    </source>
</evidence>
<comment type="caution">
    <text evidence="6">The sequence shown here is derived from an EMBL/GenBank/DDBJ whole genome shotgun (WGS) entry which is preliminary data.</text>
</comment>
<evidence type="ECO:0000313" key="6">
    <source>
        <dbReference type="EMBL" id="TKC51710.1"/>
    </source>
</evidence>
<organism evidence="6 7">
    <name type="scientific">Monodon monoceros</name>
    <name type="common">Narwhal</name>
    <name type="synonym">Ceratodon monodon</name>
    <dbReference type="NCBI Taxonomy" id="40151"/>
    <lineage>
        <taxon>Eukaryota</taxon>
        <taxon>Metazoa</taxon>
        <taxon>Chordata</taxon>
        <taxon>Craniata</taxon>
        <taxon>Vertebrata</taxon>
        <taxon>Euteleostomi</taxon>
        <taxon>Mammalia</taxon>
        <taxon>Eutheria</taxon>
        <taxon>Laurasiatheria</taxon>
        <taxon>Artiodactyla</taxon>
        <taxon>Whippomorpha</taxon>
        <taxon>Cetacea</taxon>
        <taxon>Odontoceti</taxon>
        <taxon>Monodontidae</taxon>
        <taxon>Monodon</taxon>
    </lineage>
</organism>
<dbReference type="InterPro" id="IPR000566">
    <property type="entry name" value="Lipocln_cytosolic_FA-bd_dom"/>
</dbReference>
<feature type="region of interest" description="Disordered" evidence="3">
    <location>
        <begin position="533"/>
        <end position="557"/>
    </location>
</feature>
<dbReference type="EMBL" id="RWIC01000047">
    <property type="protein sequence ID" value="TKC51710.1"/>
    <property type="molecule type" value="Genomic_DNA"/>
</dbReference>
<feature type="domain" description="Lipocalin/cytosolic fatty-acid binding" evidence="5">
    <location>
        <begin position="62"/>
        <end position="192"/>
    </location>
</feature>
<gene>
    <name evidence="6" type="ORF">EI555_013282</name>
</gene>
<proteinExistence type="inferred from homology"/>
<evidence type="ECO:0000256" key="2">
    <source>
        <dbReference type="ARBA" id="ARBA00022448"/>
    </source>
</evidence>
<protein>
    <recommendedName>
        <fullName evidence="5">Lipocalin/cytosolic fatty-acid binding domain-containing protein</fullName>
    </recommendedName>
</protein>
<feature type="region of interest" description="Disordered" evidence="3">
    <location>
        <begin position="354"/>
        <end position="378"/>
    </location>
</feature>
<dbReference type="Pfam" id="PF00061">
    <property type="entry name" value="Lipocalin"/>
    <property type="match status" value="1"/>
</dbReference>
<dbReference type="Gene3D" id="2.40.128.20">
    <property type="match status" value="2"/>
</dbReference>
<dbReference type="InterPro" id="IPR012674">
    <property type="entry name" value="Calycin"/>
</dbReference>
<dbReference type="PROSITE" id="PS00213">
    <property type="entry name" value="LIPOCALIN"/>
    <property type="match status" value="1"/>
</dbReference>